<reference evidence="5" key="1">
    <citation type="submission" date="2010-06" db="EMBL/GenBank/DDBJ databases">
        <authorList>
            <person name="Jiang H."/>
            <person name="Abraham K."/>
            <person name="Ali S."/>
            <person name="Alsbrooks S.L."/>
            <person name="Anim B.N."/>
            <person name="Anosike U.S."/>
            <person name="Attaway T."/>
            <person name="Bandaranaike D.P."/>
            <person name="Battles P.K."/>
            <person name="Bell S.N."/>
            <person name="Bell A.V."/>
            <person name="Beltran B."/>
            <person name="Bickham C."/>
            <person name="Bustamante Y."/>
            <person name="Caleb T."/>
            <person name="Canada A."/>
            <person name="Cardenas V."/>
            <person name="Carter K."/>
            <person name="Chacko J."/>
            <person name="Chandrabose M.N."/>
            <person name="Chavez D."/>
            <person name="Chavez A."/>
            <person name="Chen L."/>
            <person name="Chu H.-S."/>
            <person name="Claassen K.J."/>
            <person name="Cockrell R."/>
            <person name="Collins M."/>
            <person name="Cooper J.A."/>
            <person name="Cree A."/>
            <person name="Curry S.M."/>
            <person name="Da Y."/>
            <person name="Dao M.D."/>
            <person name="Das B."/>
            <person name="Davila M.-L."/>
            <person name="Davy-Carroll L."/>
            <person name="Denson S."/>
            <person name="Dinh H."/>
            <person name="Ebong V.E."/>
            <person name="Edwards J.R."/>
            <person name="Egan A."/>
            <person name="El-Daye J."/>
            <person name="Escobedo L."/>
            <person name="Fernandez S."/>
            <person name="Fernando P.R."/>
            <person name="Flagg N."/>
            <person name="Forbes L.D."/>
            <person name="Fowler R.G."/>
            <person name="Fu Q."/>
            <person name="Gabisi R.A."/>
            <person name="Ganer J."/>
            <person name="Garbino Pronczuk A."/>
            <person name="Garcia R.M."/>
            <person name="Garner T."/>
            <person name="Garrett T.E."/>
            <person name="Gonzalez D.A."/>
            <person name="Hamid H."/>
            <person name="Hawkins E.S."/>
            <person name="Hirani K."/>
            <person name="Hogues M.E."/>
            <person name="Hollins B."/>
            <person name="Hsiao C.-H."/>
            <person name="Jabil R."/>
            <person name="James M.L."/>
            <person name="Jhangiani S.N."/>
            <person name="Johnson B."/>
            <person name="Johnson Q."/>
            <person name="Joshi V."/>
            <person name="Kalu J.B."/>
            <person name="Kam C."/>
            <person name="Kashfia A."/>
            <person name="Keebler J."/>
            <person name="Kisamo H."/>
            <person name="Kovar C.L."/>
            <person name="Lago L.A."/>
            <person name="Lai C.-Y."/>
            <person name="Laidlaw J."/>
            <person name="Lara F."/>
            <person name="Le T.-K."/>
            <person name="Lee S.L."/>
            <person name="Legall F.H."/>
            <person name="Lemon S.J."/>
            <person name="Lewis L.R."/>
            <person name="Li B."/>
            <person name="Liu Y."/>
            <person name="Liu Y.-S."/>
            <person name="Lopez J."/>
            <person name="Lozado R.J."/>
            <person name="Lu J."/>
            <person name="Madu R.C."/>
            <person name="Maheshwari M."/>
            <person name="Maheshwari R."/>
            <person name="Malloy K."/>
            <person name="Martinez E."/>
            <person name="Mathew T."/>
            <person name="Mercado I.C."/>
            <person name="Mercado C."/>
            <person name="Meyer B."/>
            <person name="Montgomery K."/>
            <person name="Morgan M.B."/>
            <person name="Munidasa M."/>
            <person name="Nazareth L.V."/>
            <person name="Nelson J."/>
            <person name="Ng B.M."/>
            <person name="Nguyen N.B."/>
            <person name="Nguyen P.Q."/>
            <person name="Nguyen T."/>
            <person name="Obregon M."/>
            <person name="Okwuonu G.O."/>
            <person name="Onwere C.G."/>
            <person name="Orozco G."/>
            <person name="Parra A."/>
            <person name="Patel S."/>
            <person name="Patil S."/>
            <person name="Perez A."/>
            <person name="Perez Y."/>
            <person name="Pham C."/>
            <person name="Primus E.L."/>
            <person name="Pu L.-L."/>
            <person name="Puazo M."/>
            <person name="Qin X."/>
            <person name="Quiroz J.B."/>
            <person name="Reese J."/>
            <person name="Richards S."/>
            <person name="Rives C.M."/>
            <person name="Robberts R."/>
            <person name="Ruiz S.J."/>
            <person name="Ruiz M.J."/>
            <person name="Santibanez J."/>
            <person name="Schneider B.W."/>
            <person name="Sisson I."/>
            <person name="Smith M."/>
            <person name="Sodergren E."/>
            <person name="Song X.-Z."/>
            <person name="Song B.B."/>
            <person name="Summersgill H."/>
            <person name="Thelus R."/>
            <person name="Thornton R.D."/>
            <person name="Trejos Z.Y."/>
            <person name="Usmani K."/>
            <person name="Vattathil S."/>
            <person name="Villasana D."/>
            <person name="Walker D.L."/>
            <person name="Wang S."/>
            <person name="Wang K."/>
            <person name="White C.S."/>
            <person name="Williams A.C."/>
            <person name="Williamson J."/>
            <person name="Wilson K."/>
            <person name="Woghiren I.O."/>
            <person name="Woodworth J.R."/>
            <person name="Worley K.C."/>
            <person name="Wright R.A."/>
            <person name="Wu W."/>
            <person name="Young L."/>
            <person name="Zhang L."/>
            <person name="Zhang J."/>
            <person name="Zhu Y."/>
            <person name="Muzny D.M."/>
            <person name="Weinstock G."/>
            <person name="Gibbs R.A."/>
        </authorList>
    </citation>
    <scope>NUCLEOTIDE SEQUENCE [LARGE SCALE GENOMIC DNA]</scope>
    <source>
        <strain evidence="5">LSR1</strain>
    </source>
</reference>
<dbReference type="AlphaFoldDB" id="A0A8R2JLC9"/>
<dbReference type="PROSITE" id="PS51184">
    <property type="entry name" value="JMJC"/>
    <property type="match status" value="1"/>
</dbReference>
<dbReference type="GO" id="GO:0000785">
    <property type="term" value="C:chromatin"/>
    <property type="evidence" value="ECO:0007669"/>
    <property type="project" value="TreeGrafter"/>
</dbReference>
<dbReference type="PANTHER" id="PTHR10694:SF129">
    <property type="entry name" value="LYSINE-SPECIFIC DEMETHYLASE 4B-RELATED"/>
    <property type="match status" value="1"/>
</dbReference>
<dbReference type="RefSeq" id="XP_029341187.1">
    <property type="nucleotide sequence ID" value="XM_029485327.1"/>
</dbReference>
<dbReference type="PROSITE" id="PS51183">
    <property type="entry name" value="JMJN"/>
    <property type="match status" value="1"/>
</dbReference>
<accession>A0A8R2JLC9</accession>
<dbReference type="InterPro" id="IPR003347">
    <property type="entry name" value="JmjC_dom"/>
</dbReference>
<organism evidence="4 5">
    <name type="scientific">Acyrthosiphon pisum</name>
    <name type="common">Pea aphid</name>
    <dbReference type="NCBI Taxonomy" id="7029"/>
    <lineage>
        <taxon>Eukaryota</taxon>
        <taxon>Metazoa</taxon>
        <taxon>Ecdysozoa</taxon>
        <taxon>Arthropoda</taxon>
        <taxon>Hexapoda</taxon>
        <taxon>Insecta</taxon>
        <taxon>Pterygota</taxon>
        <taxon>Neoptera</taxon>
        <taxon>Paraneoptera</taxon>
        <taxon>Hemiptera</taxon>
        <taxon>Sternorrhyncha</taxon>
        <taxon>Aphidomorpha</taxon>
        <taxon>Aphidoidea</taxon>
        <taxon>Aphididae</taxon>
        <taxon>Macrosiphini</taxon>
        <taxon>Acyrthosiphon</taxon>
    </lineage>
</organism>
<feature type="compositionally biased region" description="Basic and acidic residues" evidence="1">
    <location>
        <begin position="408"/>
        <end position="419"/>
    </location>
</feature>
<dbReference type="Pfam" id="PF02373">
    <property type="entry name" value="JmjC"/>
    <property type="match status" value="1"/>
</dbReference>
<dbReference type="SUPFAM" id="SSF51197">
    <property type="entry name" value="Clavaminate synthase-like"/>
    <property type="match status" value="1"/>
</dbReference>
<feature type="domain" description="JmjC" evidence="3">
    <location>
        <begin position="141"/>
        <end position="305"/>
    </location>
</feature>
<dbReference type="GO" id="GO:0005634">
    <property type="term" value="C:nucleus"/>
    <property type="evidence" value="ECO:0007669"/>
    <property type="project" value="TreeGrafter"/>
</dbReference>
<feature type="domain" description="JmjN" evidence="2">
    <location>
        <begin position="10"/>
        <end position="52"/>
    </location>
</feature>
<name>A0A8R2JLC9_ACYPI</name>
<dbReference type="Proteomes" id="UP000007819">
    <property type="component" value="Chromosome X"/>
</dbReference>
<feature type="compositionally biased region" description="Basic and acidic residues" evidence="1">
    <location>
        <begin position="465"/>
        <end position="485"/>
    </location>
</feature>
<feature type="region of interest" description="Disordered" evidence="1">
    <location>
        <begin position="337"/>
        <end position="419"/>
    </location>
</feature>
<dbReference type="Gene3D" id="2.60.120.650">
    <property type="entry name" value="Cupin"/>
    <property type="match status" value="1"/>
</dbReference>
<dbReference type="GeneID" id="100164196"/>
<dbReference type="Pfam" id="PF02375">
    <property type="entry name" value="JmjN"/>
    <property type="match status" value="1"/>
</dbReference>
<dbReference type="PANTHER" id="PTHR10694">
    <property type="entry name" value="LYSINE-SPECIFIC DEMETHYLASE"/>
    <property type="match status" value="1"/>
</dbReference>
<feature type="compositionally biased region" description="Low complexity" evidence="1">
    <location>
        <begin position="350"/>
        <end position="363"/>
    </location>
</feature>
<dbReference type="OrthoDB" id="9547406at2759"/>
<dbReference type="SMART" id="SM00545">
    <property type="entry name" value="JmjN"/>
    <property type="match status" value="1"/>
</dbReference>
<dbReference type="SMART" id="SM00558">
    <property type="entry name" value="JmjC"/>
    <property type="match status" value="1"/>
</dbReference>
<evidence type="ECO:0000259" key="3">
    <source>
        <dbReference type="PROSITE" id="PS51184"/>
    </source>
</evidence>
<dbReference type="EnsemblMetazoa" id="XM_029485327.1">
    <property type="protein sequence ID" value="XP_029341187.1"/>
    <property type="gene ID" value="LOC100164196"/>
</dbReference>
<evidence type="ECO:0000259" key="2">
    <source>
        <dbReference type="PROSITE" id="PS51183"/>
    </source>
</evidence>
<dbReference type="InterPro" id="IPR003349">
    <property type="entry name" value="JmjN"/>
</dbReference>
<dbReference type="GO" id="GO:0010468">
    <property type="term" value="P:regulation of gene expression"/>
    <property type="evidence" value="ECO:0007669"/>
    <property type="project" value="TreeGrafter"/>
</dbReference>
<evidence type="ECO:0000256" key="1">
    <source>
        <dbReference type="SAM" id="MobiDB-lite"/>
    </source>
</evidence>
<evidence type="ECO:0000313" key="5">
    <source>
        <dbReference type="Proteomes" id="UP000007819"/>
    </source>
</evidence>
<sequence length="671" mass="77392">MSSDKNTYRIMVFRPTWEEFQNFSSYIEFMEKQGAHRAGLAKVIPPPEWTARRKRCDEDDIMSLKIPVPISQVARGNRGFYQLLNVENKPMTVSDYKIIAESDEFKTPDHLDYDDLEKKFWKNIIYNPPLYGADVSGSIMDEDVGVWNINKLGTILDYVNEDYGVRIEGVNTAYLYFGMWKSLFAWHTEDMDLYSINYIHEGYPKTWYAISPEHGRRFERYVNRFFPIEASNCPAFLRHKITVISPHILKQYSIPFITQKRGEFIITFPFGYHSGFNHGYNIAEATNFALPRWVDYGKRALLCHCSPDSVKICMDTFVKRIQPEKYELWLKKNNVGSHPKDTSGTLEAPLTSKSSTLSSKNNTGIPKYNIKAGRKRCHGTLQSDSELPNDTRYANKTINVSPSTSVKGLDKKEYEDEQLNDKQKEVMENKLLKADEMVLENIDLTSGPDYCDGSDKRSVKKRKSTKLETKKNPESNNKKKSKSTEKNVVPSDQTINRTSSTIISFNKENDNSIEKVITISPINVESLNCMNINRITQESRVDKCLNKSIKDSTVFDKTLNNDNLLSKECDCVNDNTHLKYVVVTKPLPPITLEKPRNSSLTKSKLHMNLKNQPSKMTSIFMTQTKKKIDLESTRNFFQPTLEPMQTMEEKSKIKDDKNILHVRHKTNEVHD</sequence>
<dbReference type="KEGG" id="api:100164196"/>
<dbReference type="GO" id="GO:0051864">
    <property type="term" value="F:histone H3K36 demethylase activity"/>
    <property type="evidence" value="ECO:0007669"/>
    <property type="project" value="TreeGrafter"/>
</dbReference>
<dbReference type="GO" id="GO:0032454">
    <property type="term" value="F:histone H3K9 demethylase activity"/>
    <property type="evidence" value="ECO:0007669"/>
    <property type="project" value="TreeGrafter"/>
</dbReference>
<evidence type="ECO:0000313" key="4">
    <source>
        <dbReference type="EnsemblMetazoa" id="XP_029341187.1"/>
    </source>
</evidence>
<keyword evidence="5" id="KW-1185">Reference proteome</keyword>
<protein>
    <submittedName>
        <fullName evidence="4">Uncharacterized protein</fullName>
    </submittedName>
</protein>
<proteinExistence type="predicted"/>
<feature type="compositionally biased region" description="Polar residues" evidence="1">
    <location>
        <begin position="380"/>
        <end position="406"/>
    </location>
</feature>
<feature type="region of interest" description="Disordered" evidence="1">
    <location>
        <begin position="444"/>
        <end position="493"/>
    </location>
</feature>
<reference evidence="4" key="2">
    <citation type="submission" date="2022-06" db="UniProtKB">
        <authorList>
            <consortium name="EnsemblMetazoa"/>
        </authorList>
    </citation>
    <scope>IDENTIFICATION</scope>
</reference>